<reference evidence="1" key="1">
    <citation type="submission" date="2019-04" db="EMBL/GenBank/DDBJ databases">
        <title>Friends and foes A comparative genomics study of 23 Aspergillus species from section Flavi.</title>
        <authorList>
            <consortium name="DOE Joint Genome Institute"/>
            <person name="Kjaerbolling I."/>
            <person name="Vesth T."/>
            <person name="Frisvad J.C."/>
            <person name="Nybo J.L."/>
            <person name="Theobald S."/>
            <person name="Kildgaard S."/>
            <person name="Isbrandt T."/>
            <person name="Kuo A."/>
            <person name="Sato A."/>
            <person name="Lyhne E.K."/>
            <person name="Kogle M.E."/>
            <person name="Wiebenga A."/>
            <person name="Kun R.S."/>
            <person name="Lubbers R.J."/>
            <person name="Makela M.R."/>
            <person name="Barry K."/>
            <person name="Chovatia M."/>
            <person name="Clum A."/>
            <person name="Daum C."/>
            <person name="Haridas S."/>
            <person name="He G."/>
            <person name="LaButti K."/>
            <person name="Lipzen A."/>
            <person name="Mondo S."/>
            <person name="Riley R."/>
            <person name="Salamov A."/>
            <person name="Simmons B.A."/>
            <person name="Magnuson J.K."/>
            <person name="Henrissat B."/>
            <person name="Mortensen U.H."/>
            <person name="Larsen T.O."/>
            <person name="Devries R.P."/>
            <person name="Grigoriev I.V."/>
            <person name="Machida M."/>
            <person name="Baker S.E."/>
            <person name="Andersen M.R."/>
        </authorList>
    </citation>
    <scope>NUCLEOTIDE SEQUENCE [LARGE SCALE GENOMIC DNA]</scope>
    <source>
        <strain evidence="1">CBS 121.62</strain>
    </source>
</reference>
<dbReference type="EMBL" id="ML734786">
    <property type="protein sequence ID" value="KAB8240072.1"/>
    <property type="molecule type" value="Genomic_DNA"/>
</dbReference>
<protein>
    <submittedName>
        <fullName evidence="1">Uncharacterized protein</fullName>
    </submittedName>
</protein>
<dbReference type="Gene3D" id="2.180.10.10">
    <property type="entry name" value="RHS repeat-associated core"/>
    <property type="match status" value="1"/>
</dbReference>
<proteinExistence type="predicted"/>
<name>A0A5N6GCE2_ASPFL</name>
<dbReference type="VEuPathDB" id="FungiDB:F9C07_2284605"/>
<organism evidence="1">
    <name type="scientific">Aspergillus flavus</name>
    <dbReference type="NCBI Taxonomy" id="5059"/>
    <lineage>
        <taxon>Eukaryota</taxon>
        <taxon>Fungi</taxon>
        <taxon>Dikarya</taxon>
        <taxon>Ascomycota</taxon>
        <taxon>Pezizomycotina</taxon>
        <taxon>Eurotiomycetes</taxon>
        <taxon>Eurotiomycetidae</taxon>
        <taxon>Eurotiales</taxon>
        <taxon>Aspergillaceae</taxon>
        <taxon>Aspergillus</taxon>
        <taxon>Aspergillus subgen. Circumdati</taxon>
    </lineage>
</organism>
<dbReference type="VEuPathDB" id="FungiDB:AFLA_004977"/>
<dbReference type="AlphaFoldDB" id="A0A5N6GCE2"/>
<accession>A0A5N6GCE2</accession>
<gene>
    <name evidence="1" type="ORF">BDV35DRAFT_398973</name>
</gene>
<evidence type="ECO:0000313" key="1">
    <source>
        <dbReference type="EMBL" id="KAB8240072.1"/>
    </source>
</evidence>
<dbReference type="Proteomes" id="UP000325434">
    <property type="component" value="Unassembled WGS sequence"/>
</dbReference>
<sequence length="213" mass="24137">MLTGLIRAQKDDHGVENIFNYDKVGRLAKATVSRGTSFEATRQYEYAIASGGVGYRLVATDAKGLKTRYITDGFERIYRVERQDDDGQYSGTTYNGTFRALQERRYDQIGQCIQVDVIDWLGTTDTRREERIKKYPTYDDWGQVCKTTDSSGVATLSLTDPIHLTQTRGIDGEGKTRTKFNLLGVPTQIALLQKDDRVYSKVDYDYDGLGRLI</sequence>